<accession>A0A067NB06</accession>
<dbReference type="InParanoid" id="A0A067NB06"/>
<dbReference type="HOGENOM" id="CLU_2049303_0_0_1"/>
<evidence type="ECO:0000313" key="1">
    <source>
        <dbReference type="EMBL" id="KDQ21292.1"/>
    </source>
</evidence>
<name>A0A067NB06_BOTB1</name>
<keyword evidence="2" id="KW-1185">Reference proteome</keyword>
<sequence length="120" mass="13849">MTTAASVESATGKLELLHDKEIVDHFLLWRFKRCRQKIARLEAIFDELTPELTDTDRHRVNGGLMVLRDLYAEMAKAAQGPVWGMFGRVELYVEMERRFSGWHGWASSTVEEINDPLQRA</sequence>
<dbReference type="EMBL" id="KL198016">
    <property type="protein sequence ID" value="KDQ21292.1"/>
    <property type="molecule type" value="Genomic_DNA"/>
</dbReference>
<organism evidence="1 2">
    <name type="scientific">Botryobasidium botryosum (strain FD-172 SS1)</name>
    <dbReference type="NCBI Taxonomy" id="930990"/>
    <lineage>
        <taxon>Eukaryota</taxon>
        <taxon>Fungi</taxon>
        <taxon>Dikarya</taxon>
        <taxon>Basidiomycota</taxon>
        <taxon>Agaricomycotina</taxon>
        <taxon>Agaricomycetes</taxon>
        <taxon>Cantharellales</taxon>
        <taxon>Botryobasidiaceae</taxon>
        <taxon>Botryobasidium</taxon>
    </lineage>
</organism>
<proteinExistence type="predicted"/>
<protein>
    <submittedName>
        <fullName evidence="1">Uncharacterized protein</fullName>
    </submittedName>
</protein>
<reference evidence="2" key="1">
    <citation type="journal article" date="2014" name="Proc. Natl. Acad. Sci. U.S.A.">
        <title>Extensive sampling of basidiomycete genomes demonstrates inadequacy of the white-rot/brown-rot paradigm for wood decay fungi.</title>
        <authorList>
            <person name="Riley R."/>
            <person name="Salamov A.A."/>
            <person name="Brown D.W."/>
            <person name="Nagy L.G."/>
            <person name="Floudas D."/>
            <person name="Held B.W."/>
            <person name="Levasseur A."/>
            <person name="Lombard V."/>
            <person name="Morin E."/>
            <person name="Otillar R."/>
            <person name="Lindquist E.A."/>
            <person name="Sun H."/>
            <person name="LaButti K.M."/>
            <person name="Schmutz J."/>
            <person name="Jabbour D."/>
            <person name="Luo H."/>
            <person name="Baker S.E."/>
            <person name="Pisabarro A.G."/>
            <person name="Walton J.D."/>
            <person name="Blanchette R.A."/>
            <person name="Henrissat B."/>
            <person name="Martin F."/>
            <person name="Cullen D."/>
            <person name="Hibbett D.S."/>
            <person name="Grigoriev I.V."/>
        </authorList>
    </citation>
    <scope>NUCLEOTIDE SEQUENCE [LARGE SCALE GENOMIC DNA]</scope>
    <source>
        <strain evidence="2">FD-172 SS1</strain>
    </source>
</reference>
<dbReference type="Proteomes" id="UP000027195">
    <property type="component" value="Unassembled WGS sequence"/>
</dbReference>
<gene>
    <name evidence="1" type="ORF">BOTBODRAFT_198044</name>
</gene>
<dbReference type="AlphaFoldDB" id="A0A067NB06"/>
<evidence type="ECO:0000313" key="2">
    <source>
        <dbReference type="Proteomes" id="UP000027195"/>
    </source>
</evidence>